<dbReference type="EMBL" id="GGEC01037672">
    <property type="protein sequence ID" value="MBX18156.1"/>
    <property type="molecule type" value="Transcribed_RNA"/>
</dbReference>
<dbReference type="AlphaFoldDB" id="A0A2P2LJK4"/>
<evidence type="ECO:0000313" key="2">
    <source>
        <dbReference type="EMBL" id="MBX18156.1"/>
    </source>
</evidence>
<organism evidence="2">
    <name type="scientific">Rhizophora mucronata</name>
    <name type="common">Asiatic mangrove</name>
    <dbReference type="NCBI Taxonomy" id="61149"/>
    <lineage>
        <taxon>Eukaryota</taxon>
        <taxon>Viridiplantae</taxon>
        <taxon>Streptophyta</taxon>
        <taxon>Embryophyta</taxon>
        <taxon>Tracheophyta</taxon>
        <taxon>Spermatophyta</taxon>
        <taxon>Magnoliopsida</taxon>
        <taxon>eudicotyledons</taxon>
        <taxon>Gunneridae</taxon>
        <taxon>Pentapetalae</taxon>
        <taxon>rosids</taxon>
        <taxon>fabids</taxon>
        <taxon>Malpighiales</taxon>
        <taxon>Rhizophoraceae</taxon>
        <taxon>Rhizophora</taxon>
    </lineage>
</organism>
<reference evidence="2" key="1">
    <citation type="submission" date="2018-02" db="EMBL/GenBank/DDBJ databases">
        <title>Rhizophora mucronata_Transcriptome.</title>
        <authorList>
            <person name="Meera S.P."/>
            <person name="Sreeshan A."/>
            <person name="Augustine A."/>
        </authorList>
    </citation>
    <scope>NUCLEOTIDE SEQUENCE</scope>
    <source>
        <tissue evidence="2">Leaf</tissue>
    </source>
</reference>
<feature type="region of interest" description="Disordered" evidence="1">
    <location>
        <begin position="1"/>
        <end position="35"/>
    </location>
</feature>
<accession>A0A2P2LJK4</accession>
<sequence length="35" mass="3742">MLSAHTLGVLFHGTQPRTSSSAPAMDPSIMTKEEL</sequence>
<name>A0A2P2LJK4_RHIMU</name>
<proteinExistence type="predicted"/>
<protein>
    <submittedName>
        <fullName evidence="2">Uncharacterized protein MANES_S080400</fullName>
    </submittedName>
</protein>
<evidence type="ECO:0000256" key="1">
    <source>
        <dbReference type="SAM" id="MobiDB-lite"/>
    </source>
</evidence>